<keyword evidence="2" id="KW-1185">Reference proteome</keyword>
<gene>
    <name evidence="1" type="ORF">ABID43_001751</name>
</gene>
<protein>
    <submittedName>
        <fullName evidence="1">Uncharacterized protein</fullName>
    </submittedName>
</protein>
<sequence length="38" mass="4036">MIKSFRTVPHAEVPGVTSITAALGIAYAVDSAKVQSRY</sequence>
<dbReference type="Proteomes" id="UP001549145">
    <property type="component" value="Unassembled WGS sequence"/>
</dbReference>
<accession>A0ABV2L646</accession>
<proteinExistence type="predicted"/>
<organism evidence="1 2">
    <name type="scientific">Methylobacterium goesingense</name>
    <dbReference type="NCBI Taxonomy" id="243690"/>
    <lineage>
        <taxon>Bacteria</taxon>
        <taxon>Pseudomonadati</taxon>
        <taxon>Pseudomonadota</taxon>
        <taxon>Alphaproteobacteria</taxon>
        <taxon>Hyphomicrobiales</taxon>
        <taxon>Methylobacteriaceae</taxon>
        <taxon>Methylobacterium</taxon>
    </lineage>
</organism>
<comment type="caution">
    <text evidence="1">The sequence shown here is derived from an EMBL/GenBank/DDBJ whole genome shotgun (WGS) entry which is preliminary data.</text>
</comment>
<evidence type="ECO:0000313" key="2">
    <source>
        <dbReference type="Proteomes" id="UP001549145"/>
    </source>
</evidence>
<evidence type="ECO:0000313" key="1">
    <source>
        <dbReference type="EMBL" id="MET3692220.1"/>
    </source>
</evidence>
<name>A0ABV2L646_9HYPH</name>
<reference evidence="1 2" key="1">
    <citation type="submission" date="2024-06" db="EMBL/GenBank/DDBJ databases">
        <title>Genomic Encyclopedia of Type Strains, Phase IV (KMG-IV): sequencing the most valuable type-strain genomes for metagenomic binning, comparative biology and taxonomic classification.</title>
        <authorList>
            <person name="Goeker M."/>
        </authorList>
    </citation>
    <scope>NUCLEOTIDE SEQUENCE [LARGE SCALE GENOMIC DNA]</scope>
    <source>
        <strain evidence="1 2">DSM 21331</strain>
    </source>
</reference>
<dbReference type="EMBL" id="JBEPMM010000003">
    <property type="protein sequence ID" value="MET3692220.1"/>
    <property type="molecule type" value="Genomic_DNA"/>
</dbReference>